<protein>
    <submittedName>
        <fullName evidence="1">Uncharacterized protein</fullName>
    </submittedName>
</protein>
<sequence length="156" mass="18527">VLKREDIKDSIINLWRKINLGYFYNTLEYYLSKISERWAQEFLLNENTRQRLENIITSARRLSFSAYKSVNSTVGFHELQSTGTKHTQNMLLHEINKYISFIEQSDVDYSKPRYDKMPILSVERQLYDLFNLEPAILYNEVPSIGIVENCMLLDEF</sequence>
<name>A0A483W5U2_KLEPN</name>
<accession>A0A483W5U2</accession>
<feature type="non-terminal residue" evidence="1">
    <location>
        <position position="1"/>
    </location>
</feature>
<dbReference type="AlphaFoldDB" id="A0A483W5U2"/>
<organism evidence="1">
    <name type="scientific">Klebsiella pneumoniae</name>
    <dbReference type="NCBI Taxonomy" id="573"/>
    <lineage>
        <taxon>Bacteria</taxon>
        <taxon>Pseudomonadati</taxon>
        <taxon>Pseudomonadota</taxon>
        <taxon>Gammaproteobacteria</taxon>
        <taxon>Enterobacterales</taxon>
        <taxon>Enterobacteriaceae</taxon>
        <taxon>Klebsiella/Raoultella group</taxon>
        <taxon>Klebsiella</taxon>
        <taxon>Klebsiella pneumoniae complex</taxon>
    </lineage>
</organism>
<gene>
    <name evidence="1" type="ORF">ETH52_26450</name>
</gene>
<reference evidence="1" key="1">
    <citation type="submission" date="2019-01" db="EMBL/GenBank/DDBJ databases">
        <authorList>
            <person name="Lista F."/>
            <person name="Gentile B."/>
            <person name="Anselmo A."/>
            <person name="Fasciana T."/>
            <person name="Giammanco A."/>
        </authorList>
    </citation>
    <scope>NUCLEOTIDE SEQUENCE</scope>
    <source>
        <strain evidence="1">9R</strain>
    </source>
</reference>
<evidence type="ECO:0000313" key="1">
    <source>
        <dbReference type="EMBL" id="TCY92141.1"/>
    </source>
</evidence>
<dbReference type="EMBL" id="SDDM01000059">
    <property type="protein sequence ID" value="TCY92141.1"/>
    <property type="molecule type" value="Genomic_DNA"/>
</dbReference>
<proteinExistence type="predicted"/>
<comment type="caution">
    <text evidence="1">The sequence shown here is derived from an EMBL/GenBank/DDBJ whole genome shotgun (WGS) entry which is preliminary data.</text>
</comment>